<dbReference type="PANTHER" id="PTHR33223">
    <property type="entry name" value="CCHC-TYPE DOMAIN-CONTAINING PROTEIN"/>
    <property type="match status" value="1"/>
</dbReference>
<evidence type="ECO:0000313" key="4">
    <source>
        <dbReference type="Proteomes" id="UP001497512"/>
    </source>
</evidence>
<accession>A0ABP0UD84</accession>
<protein>
    <recommendedName>
        <fullName evidence="2">Retrotransposon gag domain-containing protein</fullName>
    </recommendedName>
</protein>
<feature type="compositionally biased region" description="Basic and acidic residues" evidence="1">
    <location>
        <begin position="26"/>
        <end position="36"/>
    </location>
</feature>
<evidence type="ECO:0000256" key="1">
    <source>
        <dbReference type="SAM" id="MobiDB-lite"/>
    </source>
</evidence>
<gene>
    <name evidence="3" type="ORF">CSSPTR1EN2_LOCUS14437</name>
</gene>
<dbReference type="InterPro" id="IPR005162">
    <property type="entry name" value="Retrotrans_gag_dom"/>
</dbReference>
<feature type="region of interest" description="Disordered" evidence="1">
    <location>
        <begin position="1"/>
        <end position="48"/>
    </location>
</feature>
<proteinExistence type="predicted"/>
<evidence type="ECO:0000313" key="3">
    <source>
        <dbReference type="EMBL" id="CAK9219343.1"/>
    </source>
</evidence>
<reference evidence="3" key="1">
    <citation type="submission" date="2024-02" db="EMBL/GenBank/DDBJ databases">
        <authorList>
            <consortium name="ELIXIR-Norway"/>
            <consortium name="Elixir Norway"/>
        </authorList>
    </citation>
    <scope>NUCLEOTIDE SEQUENCE</scope>
</reference>
<feature type="domain" description="Retrotransposon gag" evidence="2">
    <location>
        <begin position="112"/>
        <end position="201"/>
    </location>
</feature>
<evidence type="ECO:0000259" key="2">
    <source>
        <dbReference type="Pfam" id="PF03732"/>
    </source>
</evidence>
<dbReference type="Pfam" id="PF03732">
    <property type="entry name" value="Retrotrans_gag"/>
    <property type="match status" value="1"/>
</dbReference>
<sequence length="444" mass="50550">MSEGSIALRLGRDRQPPDRGPIGEADGIHVEEEQPEVRANPPDPNVHHIDPMMLPRGLPITVPNSLRGVAIPTNLPKFTGSPNEDPATHVERFVEVLITSLVTDHDYYLIWFPSTLADSAYAWYRSHAEGSFNTWEQLQAAFLRHYRPVIGQQQALTALTNIRQGPSEYITSYVRRFRVVCTRYVGNLLNDDTIRQYFIQGFSMPSTIRDILNMRPRNLEAAIVAALEVEVIDKENDRMLRRAEEPIPAFIPLYHRPNEFPRYPAMDYHHTTVPQVPLVQPTPLAMLPPLEPIRMAAPSVDRQWEEFKVEVKRSNDNFKDEMETMIPHSNLVQVGEFAKCLNTLELPALVVTRGMAVKSPLIEREEEAISIDSSEDSPHFSELNETTKQLAGDMKKNDVPSTIVEPDEGDYQFVPVDESWGSGHRHQVEIEVEVMDKIISRHSR</sequence>
<dbReference type="Proteomes" id="UP001497512">
    <property type="component" value="Chromosome 3"/>
</dbReference>
<dbReference type="PANTHER" id="PTHR33223:SF6">
    <property type="entry name" value="CCHC-TYPE DOMAIN-CONTAINING PROTEIN"/>
    <property type="match status" value="1"/>
</dbReference>
<name>A0ABP0UD84_9BRYO</name>
<keyword evidence="4" id="KW-1185">Reference proteome</keyword>
<dbReference type="EMBL" id="OZ019895">
    <property type="protein sequence ID" value="CAK9219343.1"/>
    <property type="molecule type" value="Genomic_DNA"/>
</dbReference>
<organism evidence="3 4">
    <name type="scientific">Sphagnum troendelagicum</name>
    <dbReference type="NCBI Taxonomy" id="128251"/>
    <lineage>
        <taxon>Eukaryota</taxon>
        <taxon>Viridiplantae</taxon>
        <taxon>Streptophyta</taxon>
        <taxon>Embryophyta</taxon>
        <taxon>Bryophyta</taxon>
        <taxon>Sphagnophytina</taxon>
        <taxon>Sphagnopsida</taxon>
        <taxon>Sphagnales</taxon>
        <taxon>Sphagnaceae</taxon>
        <taxon>Sphagnum</taxon>
    </lineage>
</organism>